<accession>A0A9K3CT04</accession>
<name>A0A9K3CT04_9EUKA</name>
<feature type="compositionally biased region" description="Acidic residues" evidence="6">
    <location>
        <begin position="875"/>
        <end position="898"/>
    </location>
</feature>
<feature type="compositionally biased region" description="Basic and acidic residues" evidence="6">
    <location>
        <begin position="66"/>
        <end position="87"/>
    </location>
</feature>
<keyword evidence="4" id="KW-0863">Zinc-finger</keyword>
<dbReference type="GO" id="GO:0031380">
    <property type="term" value="C:nuclear RNA-directed RNA polymerase complex"/>
    <property type="evidence" value="ECO:0007669"/>
    <property type="project" value="TreeGrafter"/>
</dbReference>
<dbReference type="Pfam" id="PF14753">
    <property type="entry name" value="FAM221"/>
    <property type="match status" value="1"/>
</dbReference>
<protein>
    <submittedName>
        <fullName evidence="8">Protein FAM221A/B</fullName>
    </submittedName>
</protein>
<feature type="domain" description="NF-X1-type" evidence="7">
    <location>
        <begin position="1371"/>
        <end position="1395"/>
    </location>
</feature>
<dbReference type="InterPro" id="IPR047187">
    <property type="entry name" value="SF1_C_Upf1"/>
</dbReference>
<evidence type="ECO:0000256" key="4">
    <source>
        <dbReference type="ARBA" id="ARBA00022771"/>
    </source>
</evidence>
<dbReference type="GO" id="GO:0008270">
    <property type="term" value="F:zinc ion binding"/>
    <property type="evidence" value="ECO:0007669"/>
    <property type="project" value="UniProtKB-KW"/>
</dbReference>
<gene>
    <name evidence="8" type="ORF">KIPB_002934</name>
</gene>
<reference evidence="8 9" key="1">
    <citation type="journal article" date="2018" name="PLoS ONE">
        <title>The draft genome of Kipferlia bialata reveals reductive genome evolution in fornicate parasites.</title>
        <authorList>
            <person name="Tanifuji G."/>
            <person name="Takabayashi S."/>
            <person name="Kume K."/>
            <person name="Takagi M."/>
            <person name="Nakayama T."/>
            <person name="Kamikawa R."/>
            <person name="Inagaki Y."/>
            <person name="Hashimoto T."/>
        </authorList>
    </citation>
    <scope>NUCLEOTIDE SEQUENCE [LARGE SCALE GENOMIC DNA]</scope>
    <source>
        <strain evidence="8">NY0173</strain>
    </source>
</reference>
<comment type="caution">
    <text evidence="8">The sequence shown here is derived from an EMBL/GenBank/DDBJ whole genome shotgun (WGS) entry which is preliminary data.</text>
</comment>
<evidence type="ECO:0000256" key="5">
    <source>
        <dbReference type="ARBA" id="ARBA00022833"/>
    </source>
</evidence>
<dbReference type="PANTHER" id="PTHR10887">
    <property type="entry name" value="DNA2/NAM7 HELICASE FAMILY"/>
    <property type="match status" value="1"/>
</dbReference>
<dbReference type="Pfam" id="PF13087">
    <property type="entry name" value="AAA_12"/>
    <property type="match status" value="1"/>
</dbReference>
<feature type="compositionally biased region" description="Basic and acidic residues" evidence="6">
    <location>
        <begin position="1611"/>
        <end position="1624"/>
    </location>
</feature>
<feature type="compositionally biased region" description="Gly residues" evidence="6">
    <location>
        <begin position="1"/>
        <end position="19"/>
    </location>
</feature>
<keyword evidence="5" id="KW-0862">Zinc</keyword>
<dbReference type="InterPro" id="IPR026755">
    <property type="entry name" value="Fam221a/b"/>
</dbReference>
<evidence type="ECO:0000256" key="6">
    <source>
        <dbReference type="SAM" id="MobiDB-lite"/>
    </source>
</evidence>
<feature type="region of interest" description="Disordered" evidence="6">
    <location>
        <begin position="861"/>
        <end position="909"/>
    </location>
</feature>
<feature type="region of interest" description="Disordered" evidence="6">
    <location>
        <begin position="1600"/>
        <end position="1698"/>
    </location>
</feature>
<keyword evidence="9" id="KW-1185">Reference proteome</keyword>
<dbReference type="SUPFAM" id="SSF52540">
    <property type="entry name" value="P-loop containing nucleoside triphosphate hydrolases"/>
    <property type="match status" value="1"/>
</dbReference>
<dbReference type="OrthoDB" id="6144670at2759"/>
<feature type="compositionally biased region" description="Basic and acidic residues" evidence="6">
    <location>
        <begin position="236"/>
        <end position="245"/>
    </location>
</feature>
<evidence type="ECO:0000256" key="2">
    <source>
        <dbReference type="ARBA" id="ARBA00022723"/>
    </source>
</evidence>
<feature type="compositionally biased region" description="Basic and acidic residues" evidence="6">
    <location>
        <begin position="1667"/>
        <end position="1688"/>
    </location>
</feature>
<evidence type="ECO:0000313" key="8">
    <source>
        <dbReference type="EMBL" id="GIQ81892.1"/>
    </source>
</evidence>
<feature type="compositionally biased region" description="Gly residues" evidence="6">
    <location>
        <begin position="51"/>
        <end position="62"/>
    </location>
</feature>
<keyword evidence="3" id="KW-0677">Repeat</keyword>
<dbReference type="InterPro" id="IPR045055">
    <property type="entry name" value="DNA2/NAM7-like"/>
</dbReference>
<evidence type="ECO:0000256" key="3">
    <source>
        <dbReference type="ARBA" id="ARBA00022737"/>
    </source>
</evidence>
<dbReference type="GO" id="GO:0031048">
    <property type="term" value="P:regulatory ncRNA-mediated heterochromatin formation"/>
    <property type="evidence" value="ECO:0007669"/>
    <property type="project" value="TreeGrafter"/>
</dbReference>
<feature type="domain" description="NF-X1-type" evidence="7">
    <location>
        <begin position="1461"/>
        <end position="1482"/>
    </location>
</feature>
<dbReference type="Pfam" id="PF13086">
    <property type="entry name" value="AAA_11"/>
    <property type="match status" value="1"/>
</dbReference>
<evidence type="ECO:0000259" key="7">
    <source>
        <dbReference type="SMART" id="SM00438"/>
    </source>
</evidence>
<organism evidence="8 9">
    <name type="scientific">Kipferlia bialata</name>
    <dbReference type="NCBI Taxonomy" id="797122"/>
    <lineage>
        <taxon>Eukaryota</taxon>
        <taxon>Metamonada</taxon>
        <taxon>Carpediemonas-like organisms</taxon>
        <taxon>Kipferlia</taxon>
    </lineage>
</organism>
<dbReference type="Gene3D" id="3.40.50.300">
    <property type="entry name" value="P-loop containing nucleotide triphosphate hydrolases"/>
    <property type="match status" value="3"/>
</dbReference>
<dbReference type="InterPro" id="IPR041679">
    <property type="entry name" value="DNA2/NAM7-like_C"/>
</dbReference>
<dbReference type="InterPro" id="IPR027417">
    <property type="entry name" value="P-loop_NTPase"/>
</dbReference>
<sequence length="1909" mass="211637">MTKTGGGGPPKKGGGGGRGKGGRRGSGKRNDSGDIGGKGRGGKRRERERGQGGQGRGQGGGQASKDQGRDRPTDSQGHKPERVSEDEIDTVFEHASLRPDHFQEENKLSIKLAYAIAFSAPLSKQCLLRRERCLLLCRCPDETIGANMIRCLTETHALFSRPHIEDVLSGRSLFPEKDVMSVIELLNRAIALCGAGIAIKQPFLTMATMWVPGYTGMVQDILAKLQEEAKRRKELEAEQAERVEEGEPGIGTYSGVPRNEVAALDSIESLRGFGQELARERQGDKPVVEAQYVSVDTQLNTYAALERANFNLPLRTHARAFFSNDQVPDPRDIMCIRKARFSGIHSDLQQSRVQFTITFEHPADSNPVTLEYGRLLVASADMWESSIHLMSLGQMDDVLAKGGRFSGGGRGKGPRPTSKRQGWDSLVVEVLTDTPSVSGVSLDRLLGGSVQLLAFSEPLLPAYLPIIHNLMAKDADDLPFGGVLAGVDDEMPTPKWVRSEDVDVSLLFTTATGEPLPAPKTLNRTMGWEGEVGQGIHRDRTYPVAGGLVCRADPTQMKALRHTHNCAVTLIRGGPGTGKSYTAKLTLEMLLRSHQTQRINGPIVIVTYTNQALDTLLEGILQFTDERSFLRIGGRPRTTDKRILSRSFRECKRDLCVGFGNRKKVFEAYRDKEEAYEIASEVAHTLVVYSRLEHDLTTIISRRIQCHQLSSQERHVVVAMCADYLGDVAVDRRRLRFLRVSDCVIPPQDRRSTDGRARKLFTRLHPVPGLPHMEVLQRIWKLCFDLDCPTEFNELLRLIDSRKALLALWVLGDRTYARTLTEKENDLLKRRSAAAVVQSNRWEGLREGQSAADGLADRIAGIDVSSPPHQGETGSDSEGDLEEEGLYEGDESDESAGEDSERSDSDDAVYMDQQYHRDIYDTVHDMRMDTVEGRLPNEQPNPLPDQPWALKPHQVQQWILHSLQVRKEGQLSTQTRGGLTIGDTTRGSGVLDHLQTLQASVDKLRREQDDGLLQGLRHSRIPIFAFTSTAAARYLHVLQGLQPSVMLVEEAGELTESQLIACMPKSLQHIILIGDEQQLRPKVEYEVQGDPTNFDWSMFERLTRMGLQRVQLATQYRMRPEICDLINYVFDQRLQTAGEAAKIQGAYPTLPQPVFFLQHKHKETAGGGGSRSFTNEYEASMIVNLIPVLCNNGFKPSDITIISLYKGQMFDIKAKVEGLREKLAKIQAKTPSRQVLGSPLSTLSDVGVVCLDDYQGQENKVVLVSLCRSKRLGFTSLRNRALVTLSRAKEVLIVFGHSRMYGVQSPSEEWRLVHEYFSQSTSPLVGIGPSIRLGCQTHGTSLDYASPDQLDLSSGWALGGCGRKCGQRLRCGHTCPLPCHGNTPHTAEGGFFCKQRCTMSCPEGHQCKGVCSKCQNGSCPPCRDTVSHTFPCGHTGRVQCCTTRGRVSLVCKSPCGRLLECGHPCPLPCGHQGPCPQGKCTVKVPAQCPNCRRPFRHQCSLLRAKGPQQLCPHPCVSRLPCKHTCTGTCGNCTKEGSHSACLQRHFRVLGCGHICGGQCGHEGHCHCSTTCDMGTCAHGVCPAPCSEACPSCQATPSIDSRPAWDTGLDAASERERERERERESSSSWDIPAAQRRERERGGRVERVPSGRDVPGPAYRDVPAPAYRSRDEIPLRRDTDTIPLRRDTKGPSPFGGPTMPADTEDYADMQMSPEEQDYADMQMSPEEQEFMRQAMIKQAKKRVYVNYRNEDGTDCYAIGPSSRCFCGHPWRYHVPSDDKAKGRKFSCTCDGCQCRKYNYLPSHGTWEVRCMACKHKAREHDPVTRKCKRCQKCDGFSSTYCCACGQYFNQHHTAFEGVRQRLEAGRAVDPMAMDVLKGDPALGGLIVSNPYESFVPPGQRDTPDNPNRLH</sequence>
<feature type="compositionally biased region" description="Basic and acidic residues" evidence="6">
    <location>
        <begin position="1634"/>
        <end position="1649"/>
    </location>
</feature>
<evidence type="ECO:0000256" key="1">
    <source>
        <dbReference type="ARBA" id="ARBA00011026"/>
    </source>
</evidence>
<dbReference type="CDD" id="cd06008">
    <property type="entry name" value="NF-X1-zinc-finger"/>
    <property type="match status" value="2"/>
</dbReference>
<feature type="region of interest" description="Disordered" evidence="6">
    <location>
        <begin position="1"/>
        <end position="87"/>
    </location>
</feature>
<dbReference type="InterPro" id="IPR041677">
    <property type="entry name" value="DNA2/NAM7_AAA_11"/>
</dbReference>
<dbReference type="InterPro" id="IPR000967">
    <property type="entry name" value="Znf_NFX1"/>
</dbReference>
<dbReference type="Proteomes" id="UP000265618">
    <property type="component" value="Unassembled WGS sequence"/>
</dbReference>
<evidence type="ECO:0000313" key="9">
    <source>
        <dbReference type="Proteomes" id="UP000265618"/>
    </source>
</evidence>
<dbReference type="GO" id="GO:0004386">
    <property type="term" value="F:helicase activity"/>
    <property type="evidence" value="ECO:0007669"/>
    <property type="project" value="InterPro"/>
</dbReference>
<feature type="region of interest" description="Disordered" evidence="6">
    <location>
        <begin position="236"/>
        <end position="255"/>
    </location>
</feature>
<keyword evidence="2" id="KW-0479">Metal-binding</keyword>
<dbReference type="EMBL" id="BDIP01000527">
    <property type="protein sequence ID" value="GIQ81892.1"/>
    <property type="molecule type" value="Genomic_DNA"/>
</dbReference>
<comment type="similarity">
    <text evidence="1">Belongs to the FAM221 family.</text>
</comment>
<dbReference type="SMART" id="SM00438">
    <property type="entry name" value="ZnF_NFX"/>
    <property type="match status" value="2"/>
</dbReference>
<proteinExistence type="inferred from homology"/>
<dbReference type="CDD" id="cd18808">
    <property type="entry name" value="SF1_C_Upf1"/>
    <property type="match status" value="1"/>
</dbReference>
<dbReference type="PANTHER" id="PTHR10887:SF341">
    <property type="entry name" value="NFX1-TYPE ZINC FINGER-CONTAINING PROTEIN 1"/>
    <property type="match status" value="1"/>
</dbReference>